<feature type="transmembrane region" description="Helical" evidence="5">
    <location>
        <begin position="237"/>
        <end position="258"/>
    </location>
</feature>
<accession>A0A5P1EAZ5</accession>
<keyword evidence="4 5" id="KW-0472">Membrane</keyword>
<keyword evidence="2 5" id="KW-0812">Transmembrane</keyword>
<organism evidence="7 8">
    <name type="scientific">Asparagus officinalis</name>
    <name type="common">Garden asparagus</name>
    <dbReference type="NCBI Taxonomy" id="4686"/>
    <lineage>
        <taxon>Eukaryota</taxon>
        <taxon>Viridiplantae</taxon>
        <taxon>Streptophyta</taxon>
        <taxon>Embryophyta</taxon>
        <taxon>Tracheophyta</taxon>
        <taxon>Spermatophyta</taxon>
        <taxon>Magnoliopsida</taxon>
        <taxon>Liliopsida</taxon>
        <taxon>Asparagales</taxon>
        <taxon>Asparagaceae</taxon>
        <taxon>Asparagoideae</taxon>
        <taxon>Asparagus</taxon>
    </lineage>
</organism>
<name>A0A5P1EAZ5_ASPOF</name>
<evidence type="ECO:0000256" key="3">
    <source>
        <dbReference type="ARBA" id="ARBA00022989"/>
    </source>
</evidence>
<reference evidence="8" key="1">
    <citation type="journal article" date="2017" name="Nat. Commun.">
        <title>The asparagus genome sheds light on the origin and evolution of a young Y chromosome.</title>
        <authorList>
            <person name="Harkess A."/>
            <person name="Zhou J."/>
            <person name="Xu C."/>
            <person name="Bowers J.E."/>
            <person name="Van der Hulst R."/>
            <person name="Ayyampalayam S."/>
            <person name="Mercati F."/>
            <person name="Riccardi P."/>
            <person name="McKain M.R."/>
            <person name="Kakrana A."/>
            <person name="Tang H."/>
            <person name="Ray J."/>
            <person name="Groenendijk J."/>
            <person name="Arikit S."/>
            <person name="Mathioni S.M."/>
            <person name="Nakano M."/>
            <person name="Shan H."/>
            <person name="Telgmann-Rauber A."/>
            <person name="Kanno A."/>
            <person name="Yue Z."/>
            <person name="Chen H."/>
            <person name="Li W."/>
            <person name="Chen Y."/>
            <person name="Xu X."/>
            <person name="Zhang Y."/>
            <person name="Luo S."/>
            <person name="Chen H."/>
            <person name="Gao J."/>
            <person name="Mao Z."/>
            <person name="Pires J.C."/>
            <person name="Luo M."/>
            <person name="Kudrna D."/>
            <person name="Wing R.A."/>
            <person name="Meyers B.C."/>
            <person name="Yi K."/>
            <person name="Kong H."/>
            <person name="Lavrijsen P."/>
            <person name="Sunseri F."/>
            <person name="Falavigna A."/>
            <person name="Ye Y."/>
            <person name="Leebens-Mack J.H."/>
            <person name="Chen G."/>
        </authorList>
    </citation>
    <scope>NUCLEOTIDE SEQUENCE [LARGE SCALE GENOMIC DNA]</scope>
    <source>
        <strain evidence="8">cv. DH0086</strain>
    </source>
</reference>
<dbReference type="Pfam" id="PF09320">
    <property type="entry name" value="DUF1977"/>
    <property type="match status" value="1"/>
</dbReference>
<proteinExistence type="predicted"/>
<dbReference type="PRINTS" id="PR00625">
    <property type="entry name" value="JDOMAIN"/>
</dbReference>
<keyword evidence="8" id="KW-1185">Reference proteome</keyword>
<evidence type="ECO:0000256" key="2">
    <source>
        <dbReference type="ARBA" id="ARBA00022692"/>
    </source>
</evidence>
<dbReference type="AlphaFoldDB" id="A0A5P1EAZ5"/>
<dbReference type="Proteomes" id="UP000243459">
    <property type="component" value="Chromosome 7"/>
</dbReference>
<dbReference type="Gene3D" id="1.10.287.110">
    <property type="entry name" value="DnaJ domain"/>
    <property type="match status" value="1"/>
</dbReference>
<comment type="subcellular location">
    <subcellularLocation>
        <location evidence="1">Membrane</location>
        <topology evidence="1">Single-pass membrane protein</topology>
    </subcellularLocation>
</comment>
<evidence type="ECO:0000256" key="5">
    <source>
        <dbReference type="SAM" id="Phobius"/>
    </source>
</evidence>
<dbReference type="CDD" id="cd06257">
    <property type="entry name" value="DnaJ"/>
    <property type="match status" value="1"/>
</dbReference>
<dbReference type="EMBL" id="CM007387">
    <property type="protein sequence ID" value="ONK62933.1"/>
    <property type="molecule type" value="Genomic_DNA"/>
</dbReference>
<dbReference type="SMART" id="SM00271">
    <property type="entry name" value="DnaJ"/>
    <property type="match status" value="1"/>
</dbReference>
<evidence type="ECO:0000259" key="6">
    <source>
        <dbReference type="PROSITE" id="PS50076"/>
    </source>
</evidence>
<keyword evidence="3 5" id="KW-1133">Transmembrane helix</keyword>
<evidence type="ECO:0000313" key="7">
    <source>
        <dbReference type="EMBL" id="ONK62933.1"/>
    </source>
</evidence>
<dbReference type="GO" id="GO:0071218">
    <property type="term" value="P:cellular response to misfolded protein"/>
    <property type="evidence" value="ECO:0007669"/>
    <property type="project" value="TreeGrafter"/>
</dbReference>
<dbReference type="InterPro" id="IPR001623">
    <property type="entry name" value="DnaJ_domain"/>
</dbReference>
<dbReference type="OrthoDB" id="10250354at2759"/>
<dbReference type="OMA" id="DDRMRKK"/>
<dbReference type="SUPFAM" id="SSF46565">
    <property type="entry name" value="Chaperone J-domain"/>
    <property type="match status" value="1"/>
</dbReference>
<sequence length="350" mass="40928">MDGNKDEALRCLELAEAALAAKNKEKALKFIRIAKRLDPSIQLDALLSACENLDSSKSQSQVNRVREVPTCSNASESSNGGRNYTEENVKLIREIKRSKDYYEILGVEKSCSGEEIRKAYRKLSLKVHPDKNKAPGADEAFKIVSKAFKCLSEDESRRQYDQMGFADDYEFEHHHTHARRRRRRATRNDFFEEEFDPDEIFRSFFYGTQDNVFRNQRVYRARGTAGQQREHNVQQVGVNWIVLLQILPIILFFVFASLPMSESHYSLQRTHTYQIPKVTEKHGVEYYVKQADFDEKFPQGSSARNKIENDVTRDYKSILGRYCHLEMQRRQWVRDYPTTHCDKLRKFAVS</sequence>
<dbReference type="GO" id="GO:0030544">
    <property type="term" value="F:Hsp70 protein binding"/>
    <property type="evidence" value="ECO:0007669"/>
    <property type="project" value="TreeGrafter"/>
</dbReference>
<dbReference type="PROSITE" id="PS50076">
    <property type="entry name" value="DNAJ_2"/>
    <property type="match status" value="1"/>
</dbReference>
<dbReference type="InterPro" id="IPR036869">
    <property type="entry name" value="J_dom_sf"/>
</dbReference>
<dbReference type="PANTHER" id="PTHR43908">
    <property type="entry name" value="AT29763P-RELATED"/>
    <property type="match status" value="1"/>
</dbReference>
<evidence type="ECO:0000256" key="1">
    <source>
        <dbReference type="ARBA" id="ARBA00004167"/>
    </source>
</evidence>
<evidence type="ECO:0000256" key="4">
    <source>
        <dbReference type="ARBA" id="ARBA00023136"/>
    </source>
</evidence>
<dbReference type="GO" id="GO:0005789">
    <property type="term" value="C:endoplasmic reticulum membrane"/>
    <property type="evidence" value="ECO:0007669"/>
    <property type="project" value="TreeGrafter"/>
</dbReference>
<dbReference type="Gramene" id="ONK62933">
    <property type="protein sequence ID" value="ONK62933"/>
    <property type="gene ID" value="A4U43_C07F9630"/>
</dbReference>
<evidence type="ECO:0000313" key="8">
    <source>
        <dbReference type="Proteomes" id="UP000243459"/>
    </source>
</evidence>
<feature type="domain" description="J" evidence="6">
    <location>
        <begin position="100"/>
        <end position="164"/>
    </location>
</feature>
<dbReference type="PANTHER" id="PTHR43908:SF5">
    <property type="entry name" value="CHAPERONE PROTEIN DNAJ 49"/>
    <property type="match status" value="1"/>
</dbReference>
<protein>
    <recommendedName>
        <fullName evidence="6">J domain-containing protein</fullName>
    </recommendedName>
</protein>
<dbReference type="Pfam" id="PF00226">
    <property type="entry name" value="DnaJ"/>
    <property type="match status" value="1"/>
</dbReference>
<dbReference type="InterPro" id="IPR051100">
    <property type="entry name" value="DnaJ_subfamily_B/C"/>
</dbReference>
<gene>
    <name evidence="7" type="ORF">A4U43_C07F9630</name>
</gene>
<dbReference type="InterPro" id="IPR015399">
    <property type="entry name" value="DUF1977_DnaJ-like"/>
</dbReference>